<evidence type="ECO:0000256" key="1">
    <source>
        <dbReference type="SAM" id="MobiDB-lite"/>
    </source>
</evidence>
<dbReference type="PANTHER" id="PTHR11669">
    <property type="entry name" value="REPLICATION FACTOR C / DNA POLYMERASE III GAMMA-TAU SUBUNIT"/>
    <property type="match status" value="1"/>
</dbReference>
<dbReference type="Gene3D" id="3.40.50.300">
    <property type="entry name" value="P-loop containing nucleotide triphosphate hydrolases"/>
    <property type="match status" value="1"/>
</dbReference>
<dbReference type="SUPFAM" id="SSF52540">
    <property type="entry name" value="P-loop containing nucleoside triphosphate hydrolases"/>
    <property type="match status" value="1"/>
</dbReference>
<proteinExistence type="predicted"/>
<dbReference type="InterPro" id="IPR027417">
    <property type="entry name" value="P-loop_NTPase"/>
</dbReference>
<comment type="caution">
    <text evidence="3">The sequence shown here is derived from an EMBL/GenBank/DDBJ whole genome shotgun (WGS) entry which is preliminary data.</text>
</comment>
<evidence type="ECO:0000313" key="3">
    <source>
        <dbReference type="EMBL" id="RUT32874.1"/>
    </source>
</evidence>
<evidence type="ECO:0000259" key="2">
    <source>
        <dbReference type="SMART" id="SM00382"/>
    </source>
</evidence>
<feature type="region of interest" description="Disordered" evidence="1">
    <location>
        <begin position="1"/>
        <end position="56"/>
    </location>
</feature>
<keyword evidence="4" id="KW-1185">Reference proteome</keyword>
<dbReference type="Proteomes" id="UP000281547">
    <property type="component" value="Unassembled WGS sequence"/>
</dbReference>
<dbReference type="InterPro" id="IPR003593">
    <property type="entry name" value="AAA+_ATPase"/>
</dbReference>
<dbReference type="InterPro" id="IPR050238">
    <property type="entry name" value="DNA_Rep/Repair_Clamp_Loader"/>
</dbReference>
<dbReference type="PANTHER" id="PTHR11669:SF8">
    <property type="entry name" value="DNA POLYMERASE III SUBUNIT DELTA"/>
    <property type="match status" value="1"/>
</dbReference>
<accession>A0A433XFT7</accession>
<organism evidence="3 4">
    <name type="scientific">Arsenicitalea aurantiaca</name>
    <dbReference type="NCBI Taxonomy" id="1783274"/>
    <lineage>
        <taxon>Bacteria</taxon>
        <taxon>Pseudomonadati</taxon>
        <taxon>Pseudomonadota</taxon>
        <taxon>Alphaproteobacteria</taxon>
        <taxon>Hyphomicrobiales</taxon>
        <taxon>Devosiaceae</taxon>
        <taxon>Arsenicitalea</taxon>
    </lineage>
</organism>
<evidence type="ECO:0000313" key="4">
    <source>
        <dbReference type="Proteomes" id="UP000281547"/>
    </source>
</evidence>
<dbReference type="AlphaFoldDB" id="A0A433XFT7"/>
<dbReference type="EMBL" id="RZNJ01000002">
    <property type="protein sequence ID" value="RUT32874.1"/>
    <property type="molecule type" value="Genomic_DNA"/>
</dbReference>
<protein>
    <submittedName>
        <fullName evidence="3">AAA family ATPase</fullName>
    </submittedName>
</protein>
<dbReference type="GO" id="GO:0009360">
    <property type="term" value="C:DNA polymerase III complex"/>
    <property type="evidence" value="ECO:0007669"/>
    <property type="project" value="TreeGrafter"/>
</dbReference>
<dbReference type="SMART" id="SM00382">
    <property type="entry name" value="AAA"/>
    <property type="match status" value="1"/>
</dbReference>
<dbReference type="GO" id="GO:0006261">
    <property type="term" value="P:DNA-templated DNA replication"/>
    <property type="evidence" value="ECO:0007669"/>
    <property type="project" value="TreeGrafter"/>
</dbReference>
<reference evidence="3 4" key="1">
    <citation type="journal article" date="2016" name="Int. J. Syst. Evol. Microbiol.">
        <title>Arsenicitalea aurantiaca gen. nov., sp. nov., a new member of the family Hyphomicrobiaceae, isolated from high-arsenic sediment.</title>
        <authorList>
            <person name="Mu Y."/>
            <person name="Zhou L."/>
            <person name="Zeng X.C."/>
            <person name="Liu L."/>
            <person name="Pan Y."/>
            <person name="Chen X."/>
            <person name="Wang J."/>
            <person name="Li S."/>
            <person name="Li W.J."/>
            <person name="Wang Y."/>
        </authorList>
    </citation>
    <scope>NUCLEOTIDE SEQUENCE [LARGE SCALE GENOMIC DNA]</scope>
    <source>
        <strain evidence="3 4">42-50</strain>
    </source>
</reference>
<feature type="domain" description="AAA+ ATPase" evidence="2">
    <location>
        <begin position="78"/>
        <end position="223"/>
    </location>
</feature>
<sequence length="381" mass="40804">MRGHSRGPDPGCAGDPHLVGPDQTLPRAACRARIVSGTDERREPDQLDGVPLPEHQPHLFGHAGPLAAIREQITAGRLPGAILLHGPQGIGKATLAFRIARDILTATGDEDAHRVDEQVIADAHPNLFVLRKQLKDARSFYTVIRVDEIRDLRERMRRTRGRAGHRIAIIDSIDDCNPSAANALLKTLEEPPADTVFLLVSHRPGTLLPTIRSRCHVVALRPLPDEDVRAVLSANGGASDSAQIGEAVKLASGRPRRGFEALMLGGEGVLPVLSGWLDNPLMTPAAHMAIADAIAADKAGAEAGFARELILAALAREAREAAIAGPAQRSRLASANELWDKAHALFAEADSLNLDARQTLTAVLDAIRSHAELHAPPIERP</sequence>
<dbReference type="Pfam" id="PF13177">
    <property type="entry name" value="DNA_pol3_delta2"/>
    <property type="match status" value="1"/>
</dbReference>
<gene>
    <name evidence="3" type="ORF">EMQ25_06980</name>
</gene>
<name>A0A433XFT7_9HYPH</name>